<evidence type="ECO:0000313" key="2">
    <source>
        <dbReference type="Proteomes" id="UP000199307"/>
    </source>
</evidence>
<keyword evidence="2" id="KW-1185">Reference proteome</keyword>
<sequence length="226" mass="26049">MNRPIEGFKELYQDLIDDCISFDSNQERKAKDIAGRIRTLLKDGPNKYTRSILQQLGKKNILFKDSSIPYTTNPGFSYFDINGSISNSVISVSGVYMGLLYKKVQGSDKTLEFSFAPLCRRQGLKLNITEKPFNEWWEQIVYEDPFSSYKLTRKDLILSSAEKDGFAHFDPTLNEEYEKFLQSDSLDLIINEEKIKFKNNPAKNSIRQIGFEVIMTLKDKLNGIIK</sequence>
<accession>A0ABY0LG10</accession>
<dbReference type="RefSeq" id="WP_091129939.1">
    <property type="nucleotide sequence ID" value="NZ_FMVC01000002.1"/>
</dbReference>
<protein>
    <submittedName>
        <fullName evidence="1">Uncharacterized protein</fullName>
    </submittedName>
</protein>
<reference evidence="1 2" key="1">
    <citation type="submission" date="2016-10" db="EMBL/GenBank/DDBJ databases">
        <authorList>
            <person name="Varghese N."/>
            <person name="Submissions S."/>
        </authorList>
    </citation>
    <scope>NUCLEOTIDE SEQUENCE [LARGE SCALE GENOMIC DNA]</scope>
    <source>
        <strain evidence="1 2">CGMCC 1.6859</strain>
    </source>
</reference>
<gene>
    <name evidence="1" type="ORF">SAMN02927916_1228</name>
</gene>
<organism evidence="1 2">
    <name type="scientific">Flavobacterium anhuiense</name>
    <dbReference type="NCBI Taxonomy" id="459526"/>
    <lineage>
        <taxon>Bacteria</taxon>
        <taxon>Pseudomonadati</taxon>
        <taxon>Bacteroidota</taxon>
        <taxon>Flavobacteriia</taxon>
        <taxon>Flavobacteriales</taxon>
        <taxon>Flavobacteriaceae</taxon>
        <taxon>Flavobacterium</taxon>
    </lineage>
</organism>
<name>A0ABY0LG10_9FLAO</name>
<dbReference type="EMBL" id="FMVC01000002">
    <property type="protein sequence ID" value="SCY13651.1"/>
    <property type="molecule type" value="Genomic_DNA"/>
</dbReference>
<proteinExistence type="predicted"/>
<comment type="caution">
    <text evidence="1">The sequence shown here is derived from an EMBL/GenBank/DDBJ whole genome shotgun (WGS) entry which is preliminary data.</text>
</comment>
<evidence type="ECO:0000313" key="1">
    <source>
        <dbReference type="EMBL" id="SCY13651.1"/>
    </source>
</evidence>
<dbReference type="Proteomes" id="UP000199307">
    <property type="component" value="Unassembled WGS sequence"/>
</dbReference>